<comment type="caution">
    <text evidence="7">The sequence shown here is derived from an EMBL/GenBank/DDBJ whole genome shotgun (WGS) entry which is preliminary data.</text>
</comment>
<evidence type="ECO:0000256" key="4">
    <source>
        <dbReference type="ARBA" id="ARBA00022989"/>
    </source>
</evidence>
<dbReference type="Proteomes" id="UP000634229">
    <property type="component" value="Unassembled WGS sequence"/>
</dbReference>
<dbReference type="RefSeq" id="WP_201875136.1">
    <property type="nucleotide sequence ID" value="NZ_JAERRF010000007.1"/>
</dbReference>
<dbReference type="InterPro" id="IPR000537">
    <property type="entry name" value="UbiA_prenyltransferase"/>
</dbReference>
<dbReference type="PIRSF" id="PIRSF005355">
    <property type="entry name" value="UBIAD1"/>
    <property type="match status" value="1"/>
</dbReference>
<protein>
    <submittedName>
        <fullName evidence="7">UbiA family prenyltransferase</fullName>
    </submittedName>
</protein>
<feature type="transmembrane region" description="Helical" evidence="6">
    <location>
        <begin position="15"/>
        <end position="38"/>
    </location>
</feature>
<evidence type="ECO:0000256" key="1">
    <source>
        <dbReference type="ARBA" id="ARBA00004141"/>
    </source>
</evidence>
<sequence length="300" mass="32004">MTSAQAASGARQPTLAAWIVASGPPLLFVVVLQGAYAISAAHHSGDLSAWRVALTLLILVPDCAGRRFINDYEDYVRGLDQPGGVRPQSSLALGLDMRRLRTVGLACFGVAWVGLAVLAITTSLWLLPLIALCYLAYFSYAGGPRPLGHRAMGELLDFVVTGAGVTLILAWLNVGHVDGTIVLASLGPGFLFAGLMLHNNARDVDKDRAAGKTTLPHVVSPAVTKALYACCLLGFYLVVLALALRLDSATVLLPAVTLPWAAALVWSVSRSRIGPEMISWAWLYHLMITDFVLFSVGAWL</sequence>
<feature type="transmembrane region" description="Helical" evidence="6">
    <location>
        <begin position="180"/>
        <end position="198"/>
    </location>
</feature>
<dbReference type="EMBL" id="JAERRF010000007">
    <property type="protein sequence ID" value="MBL1097705.1"/>
    <property type="molecule type" value="Genomic_DNA"/>
</dbReference>
<evidence type="ECO:0000256" key="2">
    <source>
        <dbReference type="ARBA" id="ARBA00022679"/>
    </source>
</evidence>
<evidence type="ECO:0000313" key="8">
    <source>
        <dbReference type="Proteomes" id="UP000634229"/>
    </source>
</evidence>
<name>A0ABS1NCR9_9ACTN</name>
<gene>
    <name evidence="7" type="ORF">JK363_13690</name>
</gene>
<proteinExistence type="predicted"/>
<keyword evidence="5 6" id="KW-0472">Membrane</keyword>
<evidence type="ECO:0000313" key="7">
    <source>
        <dbReference type="EMBL" id="MBL1097705.1"/>
    </source>
</evidence>
<feature type="transmembrane region" description="Helical" evidence="6">
    <location>
        <begin position="100"/>
        <end position="119"/>
    </location>
</feature>
<keyword evidence="2" id="KW-0808">Transferase</keyword>
<feature type="transmembrane region" description="Helical" evidence="6">
    <location>
        <begin position="125"/>
        <end position="143"/>
    </location>
</feature>
<reference evidence="7 8" key="1">
    <citation type="submission" date="2021-01" db="EMBL/GenBank/DDBJ databases">
        <title>WGS of actinomycetes isolated from Thailand.</title>
        <authorList>
            <person name="Thawai C."/>
        </authorList>
    </citation>
    <scope>NUCLEOTIDE SEQUENCE [LARGE SCALE GENOMIC DNA]</scope>
    <source>
        <strain evidence="7 8">CA1R205</strain>
    </source>
</reference>
<evidence type="ECO:0000256" key="5">
    <source>
        <dbReference type="ARBA" id="ARBA00023136"/>
    </source>
</evidence>
<feature type="transmembrane region" description="Helical" evidence="6">
    <location>
        <begin position="155"/>
        <end position="174"/>
    </location>
</feature>
<feature type="transmembrane region" description="Helical" evidence="6">
    <location>
        <begin position="226"/>
        <end position="244"/>
    </location>
</feature>
<accession>A0ABS1NCR9</accession>
<keyword evidence="4 6" id="KW-1133">Transmembrane helix</keyword>
<dbReference type="InterPro" id="IPR026046">
    <property type="entry name" value="UBIAD1"/>
</dbReference>
<dbReference type="PANTHER" id="PTHR13929">
    <property type="entry name" value="1,4-DIHYDROXY-2-NAPHTHOATE OCTAPRENYLTRANSFERASE"/>
    <property type="match status" value="1"/>
</dbReference>
<keyword evidence="3 6" id="KW-0812">Transmembrane</keyword>
<feature type="transmembrane region" description="Helical" evidence="6">
    <location>
        <begin position="250"/>
        <end position="268"/>
    </location>
</feature>
<dbReference type="CDD" id="cd13962">
    <property type="entry name" value="PT_UbiA_UBIAD1"/>
    <property type="match status" value="1"/>
</dbReference>
<dbReference type="PANTHER" id="PTHR13929:SF0">
    <property type="entry name" value="UBIA PRENYLTRANSFERASE DOMAIN-CONTAINING PROTEIN 1"/>
    <property type="match status" value="1"/>
</dbReference>
<feature type="transmembrane region" description="Helical" evidence="6">
    <location>
        <begin position="280"/>
        <end position="299"/>
    </location>
</feature>
<organism evidence="7 8">
    <name type="scientific">Streptomyces coffeae</name>
    <dbReference type="NCBI Taxonomy" id="621382"/>
    <lineage>
        <taxon>Bacteria</taxon>
        <taxon>Bacillati</taxon>
        <taxon>Actinomycetota</taxon>
        <taxon>Actinomycetes</taxon>
        <taxon>Kitasatosporales</taxon>
        <taxon>Streptomycetaceae</taxon>
        <taxon>Streptomyces</taxon>
    </lineage>
</organism>
<evidence type="ECO:0000256" key="6">
    <source>
        <dbReference type="SAM" id="Phobius"/>
    </source>
</evidence>
<comment type="subcellular location">
    <subcellularLocation>
        <location evidence="1">Membrane</location>
        <topology evidence="1">Multi-pass membrane protein</topology>
    </subcellularLocation>
</comment>
<keyword evidence="8" id="KW-1185">Reference proteome</keyword>
<evidence type="ECO:0000256" key="3">
    <source>
        <dbReference type="ARBA" id="ARBA00022692"/>
    </source>
</evidence>
<dbReference type="Pfam" id="PF01040">
    <property type="entry name" value="UbiA"/>
    <property type="match status" value="1"/>
</dbReference>